<evidence type="ECO:0000256" key="1">
    <source>
        <dbReference type="SAM" id="SignalP"/>
    </source>
</evidence>
<accession>A0A7J7HCV1</accession>
<evidence type="ECO:0000313" key="2">
    <source>
        <dbReference type="EMBL" id="KAF5950051.1"/>
    </source>
</evidence>
<evidence type="ECO:0000313" key="3">
    <source>
        <dbReference type="Proteomes" id="UP000593564"/>
    </source>
</evidence>
<keyword evidence="1" id="KW-0732">Signal</keyword>
<sequence length="149" mass="16488">MSLYDSVSLASALIRLSLSLSLFLLNSLSQTQPRTPYFCLHFLSSSLPLSTIPIFINSGGPKLPISAIGEISKGATTKREISLDHHRVREIGTRSSSIFKEIQNRTCVIYQRYSCNSTTGAFASSFENASVRNGCGSRKQQRKQEKLQL</sequence>
<feature type="signal peptide" evidence="1">
    <location>
        <begin position="1"/>
        <end position="19"/>
    </location>
</feature>
<reference evidence="3" key="1">
    <citation type="journal article" date="2020" name="Nat. Commun.">
        <title>Genome assembly of wild tea tree DASZ reveals pedigree and selection history of tea varieties.</title>
        <authorList>
            <person name="Zhang W."/>
            <person name="Zhang Y."/>
            <person name="Qiu H."/>
            <person name="Guo Y."/>
            <person name="Wan H."/>
            <person name="Zhang X."/>
            <person name="Scossa F."/>
            <person name="Alseekh S."/>
            <person name="Zhang Q."/>
            <person name="Wang P."/>
            <person name="Xu L."/>
            <person name="Schmidt M.H."/>
            <person name="Jia X."/>
            <person name="Li D."/>
            <person name="Zhu A."/>
            <person name="Guo F."/>
            <person name="Chen W."/>
            <person name="Ni D."/>
            <person name="Usadel B."/>
            <person name="Fernie A.R."/>
            <person name="Wen W."/>
        </authorList>
    </citation>
    <scope>NUCLEOTIDE SEQUENCE [LARGE SCALE GENOMIC DNA]</scope>
    <source>
        <strain evidence="3">cv. G240</strain>
    </source>
</reference>
<keyword evidence="3" id="KW-1185">Reference proteome</keyword>
<proteinExistence type="predicted"/>
<dbReference type="Proteomes" id="UP000593564">
    <property type="component" value="Unassembled WGS sequence"/>
</dbReference>
<dbReference type="EMBL" id="JACBKZ010000005">
    <property type="protein sequence ID" value="KAF5950051.1"/>
    <property type="molecule type" value="Genomic_DNA"/>
</dbReference>
<gene>
    <name evidence="2" type="ORF">HYC85_012044</name>
</gene>
<reference evidence="2 3" key="2">
    <citation type="submission" date="2020-07" db="EMBL/GenBank/DDBJ databases">
        <title>Genome assembly of wild tea tree DASZ reveals pedigree and selection history of tea varieties.</title>
        <authorList>
            <person name="Zhang W."/>
        </authorList>
    </citation>
    <scope>NUCLEOTIDE SEQUENCE [LARGE SCALE GENOMIC DNA]</scope>
    <source>
        <strain evidence="3">cv. G240</strain>
        <tissue evidence="2">Leaf</tissue>
    </source>
</reference>
<organism evidence="2 3">
    <name type="scientific">Camellia sinensis</name>
    <name type="common">Tea plant</name>
    <name type="synonym">Thea sinensis</name>
    <dbReference type="NCBI Taxonomy" id="4442"/>
    <lineage>
        <taxon>Eukaryota</taxon>
        <taxon>Viridiplantae</taxon>
        <taxon>Streptophyta</taxon>
        <taxon>Embryophyta</taxon>
        <taxon>Tracheophyta</taxon>
        <taxon>Spermatophyta</taxon>
        <taxon>Magnoliopsida</taxon>
        <taxon>eudicotyledons</taxon>
        <taxon>Gunneridae</taxon>
        <taxon>Pentapetalae</taxon>
        <taxon>asterids</taxon>
        <taxon>Ericales</taxon>
        <taxon>Theaceae</taxon>
        <taxon>Camellia</taxon>
    </lineage>
</organism>
<comment type="caution">
    <text evidence="2">The sequence shown here is derived from an EMBL/GenBank/DDBJ whole genome shotgun (WGS) entry which is preliminary data.</text>
</comment>
<name>A0A7J7HCV1_CAMSI</name>
<dbReference type="AlphaFoldDB" id="A0A7J7HCV1"/>
<feature type="chain" id="PRO_5029868147" evidence="1">
    <location>
        <begin position="20"/>
        <end position="149"/>
    </location>
</feature>
<protein>
    <submittedName>
        <fullName evidence="2">Uncharacterized protein</fullName>
    </submittedName>
</protein>